<reference evidence="3 4" key="1">
    <citation type="submission" date="2024-07" db="EMBL/GenBank/DDBJ databases">
        <title>Section-level genome sequencing and comparative genomics of Aspergillus sections Usti and Cavernicolus.</title>
        <authorList>
            <consortium name="Lawrence Berkeley National Laboratory"/>
            <person name="Nybo J.L."/>
            <person name="Vesth T.C."/>
            <person name="Theobald S."/>
            <person name="Frisvad J.C."/>
            <person name="Larsen T.O."/>
            <person name="Kjaerboelling I."/>
            <person name="Rothschild-Mancinelli K."/>
            <person name="Lyhne E.K."/>
            <person name="Kogle M.E."/>
            <person name="Barry K."/>
            <person name="Clum A."/>
            <person name="Na H."/>
            <person name="Ledsgaard L."/>
            <person name="Lin J."/>
            <person name="Lipzen A."/>
            <person name="Kuo A."/>
            <person name="Riley R."/>
            <person name="Mondo S."/>
            <person name="LaButti K."/>
            <person name="Haridas S."/>
            <person name="Pangalinan J."/>
            <person name="Salamov A.A."/>
            <person name="Simmons B.A."/>
            <person name="Magnuson J.K."/>
            <person name="Chen J."/>
            <person name="Drula E."/>
            <person name="Henrissat B."/>
            <person name="Wiebenga A."/>
            <person name="Lubbers R.J."/>
            <person name="Gomes A.C."/>
            <person name="Makela M.R."/>
            <person name="Stajich J."/>
            <person name="Grigoriev I.V."/>
            <person name="Mortensen U.H."/>
            <person name="De vries R.P."/>
            <person name="Baker S.E."/>
            <person name="Andersen M.R."/>
        </authorList>
    </citation>
    <scope>NUCLEOTIDE SEQUENCE [LARGE SCALE GENOMIC DNA]</scope>
    <source>
        <strain evidence="3 4">CBS 600.67</strain>
    </source>
</reference>
<dbReference type="EMBL" id="JBFXLS010000020">
    <property type="protein sequence ID" value="KAL2828467.1"/>
    <property type="molecule type" value="Genomic_DNA"/>
</dbReference>
<evidence type="ECO:0000313" key="3">
    <source>
        <dbReference type="EMBL" id="KAL2828467.1"/>
    </source>
</evidence>
<feature type="region of interest" description="Disordered" evidence="1">
    <location>
        <begin position="56"/>
        <end position="348"/>
    </location>
</feature>
<evidence type="ECO:0000313" key="4">
    <source>
        <dbReference type="Proteomes" id="UP001610335"/>
    </source>
</evidence>
<organism evidence="3 4">
    <name type="scientific">Aspergillus cavernicola</name>
    <dbReference type="NCBI Taxonomy" id="176166"/>
    <lineage>
        <taxon>Eukaryota</taxon>
        <taxon>Fungi</taxon>
        <taxon>Dikarya</taxon>
        <taxon>Ascomycota</taxon>
        <taxon>Pezizomycotina</taxon>
        <taxon>Eurotiomycetes</taxon>
        <taxon>Eurotiomycetidae</taxon>
        <taxon>Eurotiales</taxon>
        <taxon>Aspergillaceae</taxon>
        <taxon>Aspergillus</taxon>
        <taxon>Aspergillus subgen. Nidulantes</taxon>
    </lineage>
</organism>
<feature type="compositionally biased region" description="Polar residues" evidence="1">
    <location>
        <begin position="259"/>
        <end position="274"/>
    </location>
</feature>
<dbReference type="PANTHER" id="PTHR14689">
    <property type="entry name" value="PHORBOL-ESTER_DAG-TYPE DOMAIN-CONTAINING PROTEIN"/>
    <property type="match status" value="1"/>
</dbReference>
<protein>
    <recommendedName>
        <fullName evidence="2">DUF4211 domain-containing protein</fullName>
    </recommendedName>
</protein>
<feature type="compositionally biased region" description="Basic and acidic residues" evidence="1">
    <location>
        <begin position="99"/>
        <end position="115"/>
    </location>
</feature>
<feature type="compositionally biased region" description="Acidic residues" evidence="1">
    <location>
        <begin position="178"/>
        <end position="193"/>
    </location>
</feature>
<feature type="compositionally biased region" description="Polar residues" evidence="1">
    <location>
        <begin position="125"/>
        <end position="137"/>
    </location>
</feature>
<comment type="caution">
    <text evidence="3">The sequence shown here is derived from an EMBL/GenBank/DDBJ whole genome shotgun (WGS) entry which is preliminary data.</text>
</comment>
<evidence type="ECO:0000256" key="1">
    <source>
        <dbReference type="SAM" id="MobiDB-lite"/>
    </source>
</evidence>
<dbReference type="Proteomes" id="UP001610335">
    <property type="component" value="Unassembled WGS sequence"/>
</dbReference>
<feature type="domain" description="DUF4211" evidence="2">
    <location>
        <begin position="356"/>
        <end position="491"/>
    </location>
</feature>
<dbReference type="Pfam" id="PF13926">
    <property type="entry name" value="DUF4211"/>
    <property type="match status" value="1"/>
</dbReference>
<keyword evidence="4" id="KW-1185">Reference proteome</keyword>
<feature type="compositionally biased region" description="Acidic residues" evidence="1">
    <location>
        <begin position="495"/>
        <end position="513"/>
    </location>
</feature>
<evidence type="ECO:0000259" key="2">
    <source>
        <dbReference type="Pfam" id="PF13926"/>
    </source>
</evidence>
<feature type="compositionally biased region" description="Acidic residues" evidence="1">
    <location>
        <begin position="213"/>
        <end position="222"/>
    </location>
</feature>
<feature type="compositionally biased region" description="Acidic residues" evidence="1">
    <location>
        <begin position="246"/>
        <end position="256"/>
    </location>
</feature>
<feature type="compositionally biased region" description="Acidic residues" evidence="1">
    <location>
        <begin position="308"/>
        <end position="318"/>
    </location>
</feature>
<accession>A0ABR4ILJ2</accession>
<dbReference type="InterPro" id="IPR025451">
    <property type="entry name" value="DUF4211"/>
</dbReference>
<feature type="region of interest" description="Disordered" evidence="1">
    <location>
        <begin position="495"/>
        <end position="520"/>
    </location>
</feature>
<dbReference type="PANTHER" id="PTHR14689:SF0">
    <property type="entry name" value="COILED-COIL DOMAIN-CONTAINING PROTEIN 82"/>
    <property type="match status" value="1"/>
</dbReference>
<gene>
    <name evidence="3" type="ORF">BDW59DRAFT_143166</name>
</gene>
<feature type="compositionally biased region" description="Basic residues" evidence="1">
    <location>
        <begin position="159"/>
        <end position="173"/>
    </location>
</feature>
<sequence length="620" mass="70273">MVFLFSSISLLISPHRTGSILNSLPTTNTPLLMPRTYGKSKGKAKQTRLAFVPKSFASDEKDDEPDCKANIRYSHPSMSTLRRGRSASEKSAAPAPFVRVEHSGETSDSEVEKPLKKPSRGKKLGTSSQKSTSNATLSAPPPPARDTQDSESDLEIAHSARKNPRTRAMKRKRPLDSPESEEPQALEESDADEVVSRPRRKLRRGGAPQPIVVEDDTSEEQEVRDVTSNSPGIPHTPRRHLAQDQIDLEEDLEDLQDSVVKTSRTRGNIANSAKAQRQRHLEALRRRRAGQKADDDAEDQLSPQPEASESDNSDDEGKEEVPVRQPQFRSWANESESSDVESTMGANEDLDRYEDDFVLEDEDDKLGVPGGLEDMPIEFSRHSYKQMKDYFQDAVEWMVHNQLNPAFPRSDPVYKVAFDKLEAEVRGRTGSQLISSVWNTNFRRALLARPQIEVTTYPTDLHHPCDACNRSGHPASYDVKISGKPYSLETLEPLADADADSDEEESGSEEDKDERERDREGYVLTDEDTRFYLGRHCMKNTGMAHTLTHWRFHLNEWVVEHLRTLGYMSDKKIVKRSHYSQRKKNKHAARAFVKMIDSGEVKKLWRDFHINLRTARESTD</sequence>
<feature type="compositionally biased region" description="Polar residues" evidence="1">
    <location>
        <begin position="327"/>
        <end position="345"/>
    </location>
</feature>
<name>A0ABR4ILJ2_9EURO</name>
<proteinExistence type="predicted"/>